<organism evidence="5 6">
    <name type="scientific">Eubacterium maltosivorans</name>
    <dbReference type="NCBI Taxonomy" id="2041044"/>
    <lineage>
        <taxon>Bacteria</taxon>
        <taxon>Bacillati</taxon>
        <taxon>Bacillota</taxon>
        <taxon>Clostridia</taxon>
        <taxon>Eubacteriales</taxon>
        <taxon>Eubacteriaceae</taxon>
        <taxon>Eubacterium</taxon>
    </lineage>
</organism>
<feature type="region of interest" description="Disordered" evidence="2">
    <location>
        <begin position="150"/>
        <end position="186"/>
    </location>
</feature>
<feature type="compositionally biased region" description="Pro residues" evidence="2">
    <location>
        <begin position="84"/>
        <end position="106"/>
    </location>
</feature>
<feature type="compositionally biased region" description="Low complexity" evidence="2">
    <location>
        <begin position="73"/>
        <end position="83"/>
    </location>
</feature>
<evidence type="ECO:0000256" key="2">
    <source>
        <dbReference type="SAM" id="MobiDB-lite"/>
    </source>
</evidence>
<name>A0A4V1GLV7_EUBML</name>
<feature type="transmembrane region" description="Helical" evidence="3">
    <location>
        <begin position="43"/>
        <end position="60"/>
    </location>
</feature>
<reference evidence="5 6" key="1">
    <citation type="submission" date="2018-05" db="EMBL/GenBank/DDBJ databases">
        <title>Genome comparison of Eubacterium sp.</title>
        <authorList>
            <person name="Feng Y."/>
            <person name="Sanchez-Andrea I."/>
            <person name="Stams A.J.M."/>
            <person name="De Vos W.M."/>
        </authorList>
    </citation>
    <scope>NUCLEOTIDE SEQUENCE [LARGE SCALE GENOMIC DNA]</scope>
    <source>
        <strain evidence="5 6">YI</strain>
    </source>
</reference>
<sequence>MSKQSKQPISKTPWFVITLLIVFFPVGLYLMWHNNLFKEKTRFIVSGVLAFFLVVGLFSPNTSADSSTQIASKPTPTAVAVTPTPTPAPTPTPTPKPTPTPAPTPEPTIEQTQPEEAPAVAAIDEPAAASEYSAPASSGTYIGNIKTGKFHRPSCHTLPKEGNRKYFDSRDEAISSGYDPCKNCDP</sequence>
<evidence type="ECO:0000256" key="3">
    <source>
        <dbReference type="SAM" id="Phobius"/>
    </source>
</evidence>
<protein>
    <recommendedName>
        <fullName evidence="4">Ada DNA repair metal-binding domain-containing protein</fullName>
    </recommendedName>
</protein>
<dbReference type="GO" id="GO:0006355">
    <property type="term" value="P:regulation of DNA-templated transcription"/>
    <property type="evidence" value="ECO:0007669"/>
    <property type="project" value="InterPro"/>
</dbReference>
<dbReference type="GO" id="GO:0006281">
    <property type="term" value="P:DNA repair"/>
    <property type="evidence" value="ECO:0007669"/>
    <property type="project" value="InterPro"/>
</dbReference>
<dbReference type="GO" id="GO:0008270">
    <property type="term" value="F:zinc ion binding"/>
    <property type="evidence" value="ECO:0007669"/>
    <property type="project" value="InterPro"/>
</dbReference>
<evidence type="ECO:0000256" key="1">
    <source>
        <dbReference type="ARBA" id="ARBA00023159"/>
    </source>
</evidence>
<gene>
    <name evidence="5" type="ORF">CPZ25_007235</name>
</gene>
<keyword evidence="3" id="KW-0812">Transmembrane</keyword>
<dbReference type="InterPro" id="IPR035451">
    <property type="entry name" value="Ada-like_dom_sf"/>
</dbReference>
<accession>A0A4V1GLV7</accession>
<dbReference type="GO" id="GO:0003677">
    <property type="term" value="F:DNA binding"/>
    <property type="evidence" value="ECO:0007669"/>
    <property type="project" value="InterPro"/>
</dbReference>
<keyword evidence="3" id="KW-0472">Membrane</keyword>
<feature type="region of interest" description="Disordered" evidence="2">
    <location>
        <begin position="64"/>
        <end position="117"/>
    </location>
</feature>
<dbReference type="RefSeq" id="WP_096920664.1">
    <property type="nucleotide sequence ID" value="NZ_CP029487.1"/>
</dbReference>
<dbReference type="Gene3D" id="3.40.10.10">
    <property type="entry name" value="DNA Methylphosphotriester Repair Domain"/>
    <property type="match status" value="1"/>
</dbReference>
<dbReference type="GO" id="GO:0008168">
    <property type="term" value="F:methyltransferase activity"/>
    <property type="evidence" value="ECO:0007669"/>
    <property type="project" value="InterPro"/>
</dbReference>
<dbReference type="AlphaFoldDB" id="A0A4V1GLV7"/>
<dbReference type="Pfam" id="PF02805">
    <property type="entry name" value="Ada_Zn_binding"/>
    <property type="match status" value="1"/>
</dbReference>
<feature type="transmembrane region" description="Helical" evidence="3">
    <location>
        <begin position="12"/>
        <end position="31"/>
    </location>
</feature>
<evidence type="ECO:0000313" key="5">
    <source>
        <dbReference type="EMBL" id="QCT71126.1"/>
    </source>
</evidence>
<dbReference type="Proteomes" id="UP000218387">
    <property type="component" value="Chromosome"/>
</dbReference>
<dbReference type="InterPro" id="IPR004026">
    <property type="entry name" value="Ada_DNA_repair_Zn-bd"/>
</dbReference>
<feature type="domain" description="Ada DNA repair metal-binding" evidence="4">
    <location>
        <begin position="140"/>
        <end position="186"/>
    </location>
</feature>
<proteinExistence type="predicted"/>
<keyword evidence="6" id="KW-1185">Reference proteome</keyword>
<keyword evidence="1" id="KW-0010">Activator</keyword>
<evidence type="ECO:0000259" key="4">
    <source>
        <dbReference type="Pfam" id="PF02805"/>
    </source>
</evidence>
<dbReference type="EMBL" id="CP029487">
    <property type="protein sequence ID" value="QCT71126.1"/>
    <property type="molecule type" value="Genomic_DNA"/>
</dbReference>
<feature type="compositionally biased region" description="Basic and acidic residues" evidence="2">
    <location>
        <begin position="158"/>
        <end position="173"/>
    </location>
</feature>
<dbReference type="KEGG" id="emt:CPZ25_007235"/>
<evidence type="ECO:0000313" key="6">
    <source>
        <dbReference type="Proteomes" id="UP000218387"/>
    </source>
</evidence>
<feature type="compositionally biased region" description="Low complexity" evidence="2">
    <location>
        <begin position="107"/>
        <end position="117"/>
    </location>
</feature>
<keyword evidence="3" id="KW-1133">Transmembrane helix</keyword>
<dbReference type="SUPFAM" id="SSF57884">
    <property type="entry name" value="Ada DNA repair protein, N-terminal domain (N-Ada 10)"/>
    <property type="match status" value="1"/>
</dbReference>